<dbReference type="KEGG" id="tva:5469113"/>
<dbReference type="Pfam" id="PF00168">
    <property type="entry name" value="C2"/>
    <property type="match status" value="1"/>
</dbReference>
<accession>A2D8B6</accession>
<dbReference type="AlphaFoldDB" id="A2D8B6"/>
<dbReference type="PROSITE" id="PS50004">
    <property type="entry name" value="C2"/>
    <property type="match status" value="1"/>
</dbReference>
<dbReference type="VEuPathDB" id="TrichDB:TVAGG3_1047340"/>
<dbReference type="SMR" id="A2D8B6"/>
<keyword evidence="1" id="KW-0479">Metal-binding</keyword>
<dbReference type="EMBL" id="DS113178">
    <property type="protein sequence ID" value="EAY23549.1"/>
    <property type="molecule type" value="Genomic_DNA"/>
</dbReference>
<dbReference type="GO" id="GO:0016020">
    <property type="term" value="C:membrane"/>
    <property type="evidence" value="ECO:0000318"/>
    <property type="project" value="GO_Central"/>
</dbReference>
<feature type="domain" description="C2" evidence="3">
    <location>
        <begin position="1"/>
        <end position="105"/>
    </location>
</feature>
<dbReference type="CDD" id="cd00030">
    <property type="entry name" value="C2"/>
    <property type="match status" value="1"/>
</dbReference>
<dbReference type="SUPFAM" id="SSF49562">
    <property type="entry name" value="C2 domain (Calcium/lipid-binding domain, CaLB)"/>
    <property type="match status" value="1"/>
</dbReference>
<name>A2D8B6_TRIV3</name>
<dbReference type="PANTHER" id="PTHR45911:SF4">
    <property type="entry name" value="MULTIPLE C2 AND TRANSMEMBRANE DOMAIN-CONTAINING PROTEIN"/>
    <property type="match status" value="1"/>
</dbReference>
<evidence type="ECO:0000256" key="1">
    <source>
        <dbReference type="ARBA" id="ARBA00022723"/>
    </source>
</evidence>
<dbReference type="InParanoid" id="A2D8B6"/>
<dbReference type="Proteomes" id="UP000001542">
    <property type="component" value="Unassembled WGS sequence"/>
</dbReference>
<protein>
    <submittedName>
        <fullName evidence="4">C2 domain containing protein</fullName>
    </submittedName>
</protein>
<dbReference type="InterPro" id="IPR000008">
    <property type="entry name" value="C2_dom"/>
</dbReference>
<reference evidence="4" key="1">
    <citation type="submission" date="2006-10" db="EMBL/GenBank/DDBJ databases">
        <authorList>
            <person name="Amadeo P."/>
            <person name="Zhao Q."/>
            <person name="Wortman J."/>
            <person name="Fraser-Liggett C."/>
            <person name="Carlton J."/>
        </authorList>
    </citation>
    <scope>NUCLEOTIDE SEQUENCE</scope>
    <source>
        <strain evidence="4">G3</strain>
    </source>
</reference>
<evidence type="ECO:0000313" key="4">
    <source>
        <dbReference type="EMBL" id="EAY23549.1"/>
    </source>
</evidence>
<sequence>MFHFRILSCSDLPIKDANGLIDSYVVIETKGKDQKPRPGGKTKVVKNNLNPTYPDQVFDIPSDDCYTIKFTVMDQDPFRDDMACWIKIKVPSLFARLGEKITKEMVVINPEHHPNCHPMITFMVELEGNLAEDYPEQAPPPPPPEPAKPKVEPVTFEQVNDGNKYFFNILILKPDEKKYWFSENQNLPAFVKKDGDKYTVDAEGQGNLIVVPVIRTQTAFKKANLQVKANDVTLQQELKYRGEWLMNQALLLPTKEVKKFKPVHRNNWETNKWIASLPEELAPKGDYQEF</sequence>
<keyword evidence="5" id="KW-1185">Reference proteome</keyword>
<keyword evidence="2" id="KW-0106">Calcium</keyword>
<dbReference type="Gene3D" id="2.60.40.150">
    <property type="entry name" value="C2 domain"/>
    <property type="match status" value="1"/>
</dbReference>
<dbReference type="PANTHER" id="PTHR45911">
    <property type="entry name" value="C2 DOMAIN-CONTAINING PROTEIN"/>
    <property type="match status" value="1"/>
</dbReference>
<gene>
    <name evidence="4" type="ORF">TVAG_072120</name>
</gene>
<dbReference type="RefSeq" id="XP_001584535.1">
    <property type="nucleotide sequence ID" value="XM_001584485.1"/>
</dbReference>
<dbReference type="GO" id="GO:0005509">
    <property type="term" value="F:calcium ion binding"/>
    <property type="evidence" value="ECO:0000318"/>
    <property type="project" value="GO_Central"/>
</dbReference>
<dbReference type="InterPro" id="IPR035892">
    <property type="entry name" value="C2_domain_sf"/>
</dbReference>
<evidence type="ECO:0000313" key="5">
    <source>
        <dbReference type="Proteomes" id="UP000001542"/>
    </source>
</evidence>
<evidence type="ECO:0000259" key="3">
    <source>
        <dbReference type="PROSITE" id="PS50004"/>
    </source>
</evidence>
<dbReference type="VEuPathDB" id="TrichDB:TVAG_072120"/>
<dbReference type="OrthoDB" id="73919at2759"/>
<proteinExistence type="predicted"/>
<organism evidence="4 5">
    <name type="scientific">Trichomonas vaginalis (strain ATCC PRA-98 / G3)</name>
    <dbReference type="NCBI Taxonomy" id="412133"/>
    <lineage>
        <taxon>Eukaryota</taxon>
        <taxon>Metamonada</taxon>
        <taxon>Parabasalia</taxon>
        <taxon>Trichomonadida</taxon>
        <taxon>Trichomonadidae</taxon>
        <taxon>Trichomonas</taxon>
    </lineage>
</organism>
<evidence type="ECO:0000256" key="2">
    <source>
        <dbReference type="ARBA" id="ARBA00022837"/>
    </source>
</evidence>
<dbReference type="SMART" id="SM00239">
    <property type="entry name" value="C2"/>
    <property type="match status" value="1"/>
</dbReference>
<reference evidence="4" key="2">
    <citation type="journal article" date="2007" name="Science">
        <title>Draft genome sequence of the sexually transmitted pathogen Trichomonas vaginalis.</title>
        <authorList>
            <person name="Carlton J.M."/>
            <person name="Hirt R.P."/>
            <person name="Silva J.C."/>
            <person name="Delcher A.L."/>
            <person name="Schatz M."/>
            <person name="Zhao Q."/>
            <person name="Wortman J.R."/>
            <person name="Bidwell S.L."/>
            <person name="Alsmark U.C.M."/>
            <person name="Besteiro S."/>
            <person name="Sicheritz-Ponten T."/>
            <person name="Noel C.J."/>
            <person name="Dacks J.B."/>
            <person name="Foster P.G."/>
            <person name="Simillion C."/>
            <person name="Van de Peer Y."/>
            <person name="Miranda-Saavedra D."/>
            <person name="Barton G.J."/>
            <person name="Westrop G.D."/>
            <person name="Mueller S."/>
            <person name="Dessi D."/>
            <person name="Fiori P.L."/>
            <person name="Ren Q."/>
            <person name="Paulsen I."/>
            <person name="Zhang H."/>
            <person name="Bastida-Corcuera F.D."/>
            <person name="Simoes-Barbosa A."/>
            <person name="Brown M.T."/>
            <person name="Hayes R.D."/>
            <person name="Mukherjee M."/>
            <person name="Okumura C.Y."/>
            <person name="Schneider R."/>
            <person name="Smith A.J."/>
            <person name="Vanacova S."/>
            <person name="Villalvazo M."/>
            <person name="Haas B.J."/>
            <person name="Pertea M."/>
            <person name="Feldblyum T.V."/>
            <person name="Utterback T.R."/>
            <person name="Shu C.L."/>
            <person name="Osoegawa K."/>
            <person name="de Jong P.J."/>
            <person name="Hrdy I."/>
            <person name="Horvathova L."/>
            <person name="Zubacova Z."/>
            <person name="Dolezal P."/>
            <person name="Malik S.B."/>
            <person name="Logsdon J.M. Jr."/>
            <person name="Henze K."/>
            <person name="Gupta A."/>
            <person name="Wang C.C."/>
            <person name="Dunne R.L."/>
            <person name="Upcroft J.A."/>
            <person name="Upcroft P."/>
            <person name="White O."/>
            <person name="Salzberg S.L."/>
            <person name="Tang P."/>
            <person name="Chiu C.-H."/>
            <person name="Lee Y.-S."/>
            <person name="Embley T.M."/>
            <person name="Coombs G.H."/>
            <person name="Mottram J.C."/>
            <person name="Tachezy J."/>
            <person name="Fraser-Liggett C.M."/>
            <person name="Johnson P.J."/>
        </authorList>
    </citation>
    <scope>NUCLEOTIDE SEQUENCE [LARGE SCALE GENOMIC DNA]</scope>
    <source>
        <strain evidence="4">G3</strain>
    </source>
</reference>